<dbReference type="SUPFAM" id="SSF52540">
    <property type="entry name" value="P-loop containing nucleoside triphosphate hydrolases"/>
    <property type="match status" value="1"/>
</dbReference>
<dbReference type="InterPro" id="IPR000008">
    <property type="entry name" value="C2_dom"/>
</dbReference>
<keyword evidence="1" id="KW-0677">Repeat</keyword>
<dbReference type="InterPro" id="IPR007111">
    <property type="entry name" value="NACHT_NTPase"/>
</dbReference>
<dbReference type="PROSITE" id="PS50837">
    <property type="entry name" value="NACHT"/>
    <property type="match status" value="1"/>
</dbReference>
<gene>
    <name evidence="4" type="ORF">PNOK_0754800</name>
</gene>
<sequence length="537" mass="60923">MTKYYTLRVQDSEIDGIWKKTSIFKRILKKPSPYVKVTVGDVIQRSSIAEKTLVPTWNDEFPIFTPMNGFMINIEIIHMLVLAKGEILYKPDEESKNKEVQLRVDLRSPKDKRLKSSGFITLSISSSDANGVAELAIRKLLQVVLSDNKTASTFDELIQNGMAGYRSDLAGTFKESIPFVDTFINNMDELADSHPYLKLAWGVTTMVYKAIQSQIEFDKQVKDMIEELVRTFRIIRDTVQIRRPLESFTATTNELLDLVIRLSIFIREYARHDFMGRALYINDKAAINEFEARIKMLKDNLKSSFTRQGVVAASRAADSGLLRRLEHYLKPVYISGDDRPECMDDTHASRLKEIEEWIQDKNQPNLLFLVGDVGSGKSTIATTIAERYRLKKQLGCFMFFSRGKSDPDSVIRTMAHKLASLNQTIAENLDDALRNYGEITSATLGSQFKILLHEPLQSSAKNESNDPVLVVLDGLDECGTPQSRSILLQIFKKEIPTLPSKYRFLLTGRPEADILPFLSLPFARRISLEQNLGDSKA</sequence>
<dbReference type="Gene3D" id="3.40.50.300">
    <property type="entry name" value="P-loop containing nucleotide triphosphate hydrolases"/>
    <property type="match status" value="1"/>
</dbReference>
<dbReference type="PROSITE" id="PS50004">
    <property type="entry name" value="C2"/>
    <property type="match status" value="1"/>
</dbReference>
<comment type="caution">
    <text evidence="4">The sequence shown here is derived from an EMBL/GenBank/DDBJ whole genome shotgun (WGS) entry which is preliminary data.</text>
</comment>
<evidence type="ECO:0000259" key="2">
    <source>
        <dbReference type="PROSITE" id="PS50004"/>
    </source>
</evidence>
<dbReference type="InterPro" id="IPR027417">
    <property type="entry name" value="P-loop_NTPase"/>
</dbReference>
<dbReference type="EMBL" id="NBII01000007">
    <property type="protein sequence ID" value="PAV17484.1"/>
    <property type="molecule type" value="Genomic_DNA"/>
</dbReference>
<reference evidence="4 5" key="1">
    <citation type="journal article" date="2017" name="Mol. Ecol.">
        <title>Comparative and population genomic landscape of Phellinus noxius: A hypervariable fungus causing root rot in trees.</title>
        <authorList>
            <person name="Chung C.L."/>
            <person name="Lee T.J."/>
            <person name="Akiba M."/>
            <person name="Lee H.H."/>
            <person name="Kuo T.H."/>
            <person name="Liu D."/>
            <person name="Ke H.M."/>
            <person name="Yokoi T."/>
            <person name="Roa M.B."/>
            <person name="Lu M.J."/>
            <person name="Chang Y.Y."/>
            <person name="Ann P.J."/>
            <person name="Tsai J.N."/>
            <person name="Chen C.Y."/>
            <person name="Tzean S.S."/>
            <person name="Ota Y."/>
            <person name="Hattori T."/>
            <person name="Sahashi N."/>
            <person name="Liou R.F."/>
            <person name="Kikuchi T."/>
            <person name="Tsai I.J."/>
        </authorList>
    </citation>
    <scope>NUCLEOTIDE SEQUENCE [LARGE SCALE GENOMIC DNA]</scope>
    <source>
        <strain evidence="4 5">FFPRI411160</strain>
    </source>
</reference>
<keyword evidence="5" id="KW-1185">Reference proteome</keyword>
<dbReference type="InterPro" id="IPR035892">
    <property type="entry name" value="C2_domain_sf"/>
</dbReference>
<dbReference type="SUPFAM" id="SSF49562">
    <property type="entry name" value="C2 domain (Calcium/lipid-binding domain, CaLB)"/>
    <property type="match status" value="1"/>
</dbReference>
<accession>A0A286UD83</accession>
<dbReference type="Pfam" id="PF24883">
    <property type="entry name" value="NPHP3_N"/>
    <property type="match status" value="1"/>
</dbReference>
<evidence type="ECO:0000256" key="1">
    <source>
        <dbReference type="ARBA" id="ARBA00022737"/>
    </source>
</evidence>
<dbReference type="Pfam" id="PF00168">
    <property type="entry name" value="C2"/>
    <property type="match status" value="1"/>
</dbReference>
<name>A0A286UD83_9AGAM</name>
<dbReference type="InParanoid" id="A0A286UD83"/>
<dbReference type="AlphaFoldDB" id="A0A286UD83"/>
<dbReference type="InterPro" id="IPR056884">
    <property type="entry name" value="NPHP3-like_N"/>
</dbReference>
<feature type="domain" description="C2" evidence="2">
    <location>
        <begin position="1"/>
        <end position="119"/>
    </location>
</feature>
<evidence type="ECO:0000313" key="5">
    <source>
        <dbReference type="Proteomes" id="UP000217199"/>
    </source>
</evidence>
<dbReference type="Proteomes" id="UP000217199">
    <property type="component" value="Unassembled WGS sequence"/>
</dbReference>
<dbReference type="PANTHER" id="PTHR10039">
    <property type="entry name" value="AMELOGENIN"/>
    <property type="match status" value="1"/>
</dbReference>
<feature type="domain" description="NACHT" evidence="3">
    <location>
        <begin position="365"/>
        <end position="512"/>
    </location>
</feature>
<dbReference type="Gene3D" id="2.60.40.150">
    <property type="entry name" value="C2 domain"/>
    <property type="match status" value="1"/>
</dbReference>
<evidence type="ECO:0000259" key="3">
    <source>
        <dbReference type="PROSITE" id="PS50837"/>
    </source>
</evidence>
<evidence type="ECO:0000313" key="4">
    <source>
        <dbReference type="EMBL" id="PAV17484.1"/>
    </source>
</evidence>
<proteinExistence type="predicted"/>
<organism evidence="4 5">
    <name type="scientific">Pyrrhoderma noxium</name>
    <dbReference type="NCBI Taxonomy" id="2282107"/>
    <lineage>
        <taxon>Eukaryota</taxon>
        <taxon>Fungi</taxon>
        <taxon>Dikarya</taxon>
        <taxon>Basidiomycota</taxon>
        <taxon>Agaricomycotina</taxon>
        <taxon>Agaricomycetes</taxon>
        <taxon>Hymenochaetales</taxon>
        <taxon>Hymenochaetaceae</taxon>
        <taxon>Pyrrhoderma</taxon>
    </lineage>
</organism>
<protein>
    <submittedName>
        <fullName evidence="4">WD40 domain containing protein</fullName>
    </submittedName>
</protein>
<dbReference type="OrthoDB" id="5967843at2759"/>